<sequence>MPEEPKTTNVLASVNDEFRVFYADRSPWHLVIKALGMPGHGSKLFDNSAMENLMKSVEVMTRFRENQFDLVKAGLASNSEVISVNPVYLKAGTPSPTGFVMNMQPSEAEAGFDVRLPPTADPDLLKRRFADEWAPATRNMTYEVRVSPLLQFTNSVLYKDMFLDL</sequence>
<dbReference type="Gene3D" id="3.30.70.360">
    <property type="match status" value="1"/>
</dbReference>
<dbReference type="SUPFAM" id="SSF55031">
    <property type="entry name" value="Bacterial exopeptidase dimerisation domain"/>
    <property type="match status" value="1"/>
</dbReference>
<reference evidence="2 3" key="1">
    <citation type="submission" date="2020-10" db="EMBL/GenBank/DDBJ databases">
        <title>The Coptis chinensis genome and diversification of protoberbering-type alkaloids.</title>
        <authorList>
            <person name="Wang B."/>
            <person name="Shu S."/>
            <person name="Song C."/>
            <person name="Liu Y."/>
        </authorList>
    </citation>
    <scope>NUCLEOTIDE SEQUENCE [LARGE SCALE GENOMIC DNA]</scope>
    <source>
        <strain evidence="2">HL-2020</strain>
        <tissue evidence="2">Leaf</tissue>
    </source>
</reference>
<gene>
    <name evidence="2" type="ORF">IFM89_014411</name>
</gene>
<proteinExistence type="predicted"/>
<name>A0A835LY19_9MAGN</name>
<evidence type="ECO:0000259" key="1">
    <source>
        <dbReference type="Pfam" id="PF07687"/>
    </source>
</evidence>
<dbReference type="PANTHER" id="PTHR45892">
    <property type="entry name" value="AMINOACYLASE-1"/>
    <property type="match status" value="1"/>
</dbReference>
<dbReference type="AlphaFoldDB" id="A0A835LY19"/>
<evidence type="ECO:0000313" key="2">
    <source>
        <dbReference type="EMBL" id="KAF9609217.1"/>
    </source>
</evidence>
<dbReference type="FunFam" id="3.30.70.360:FF:000009">
    <property type="entry name" value="aminoacylase-1 isoform X1"/>
    <property type="match status" value="1"/>
</dbReference>
<dbReference type="PANTHER" id="PTHR45892:SF3">
    <property type="entry name" value="PUTATIVE-RELATED"/>
    <property type="match status" value="1"/>
</dbReference>
<protein>
    <recommendedName>
        <fullName evidence="1">Peptidase M20 dimerisation domain-containing protein</fullName>
    </recommendedName>
</protein>
<accession>A0A835LY19</accession>
<dbReference type="GO" id="GO:0004046">
    <property type="term" value="F:aminoacylase activity"/>
    <property type="evidence" value="ECO:0007669"/>
    <property type="project" value="TreeGrafter"/>
</dbReference>
<dbReference type="Proteomes" id="UP000631114">
    <property type="component" value="Unassembled WGS sequence"/>
</dbReference>
<keyword evidence="3" id="KW-1185">Reference proteome</keyword>
<dbReference type="InterPro" id="IPR036264">
    <property type="entry name" value="Bact_exopeptidase_dim_dom"/>
</dbReference>
<dbReference type="InterPro" id="IPR011650">
    <property type="entry name" value="Peptidase_M20_dimer"/>
</dbReference>
<organism evidence="2 3">
    <name type="scientific">Coptis chinensis</name>
    <dbReference type="NCBI Taxonomy" id="261450"/>
    <lineage>
        <taxon>Eukaryota</taxon>
        <taxon>Viridiplantae</taxon>
        <taxon>Streptophyta</taxon>
        <taxon>Embryophyta</taxon>
        <taxon>Tracheophyta</taxon>
        <taxon>Spermatophyta</taxon>
        <taxon>Magnoliopsida</taxon>
        <taxon>Ranunculales</taxon>
        <taxon>Ranunculaceae</taxon>
        <taxon>Coptidoideae</taxon>
        <taxon>Coptis</taxon>
    </lineage>
</organism>
<dbReference type="Pfam" id="PF07687">
    <property type="entry name" value="M20_dimer"/>
    <property type="match status" value="1"/>
</dbReference>
<dbReference type="EMBL" id="JADFTS010000004">
    <property type="protein sequence ID" value="KAF9609217.1"/>
    <property type="molecule type" value="Genomic_DNA"/>
</dbReference>
<comment type="caution">
    <text evidence="2">The sequence shown here is derived from an EMBL/GenBank/DDBJ whole genome shotgun (WGS) entry which is preliminary data.</text>
</comment>
<dbReference type="InterPro" id="IPR052083">
    <property type="entry name" value="Aminoacylase-1_M20A"/>
</dbReference>
<evidence type="ECO:0000313" key="3">
    <source>
        <dbReference type="Proteomes" id="UP000631114"/>
    </source>
</evidence>
<dbReference type="OrthoDB" id="1922218at2759"/>
<feature type="domain" description="Peptidase M20 dimerisation" evidence="1">
    <location>
        <begin position="30"/>
        <end position="132"/>
    </location>
</feature>